<evidence type="ECO:0000256" key="3">
    <source>
        <dbReference type="SAM" id="MobiDB-lite"/>
    </source>
</evidence>
<dbReference type="VEuPathDB" id="PlasmoDB:PVP01_1461500"/>
<feature type="compositionally biased region" description="Basic and acidic residues" evidence="3">
    <location>
        <begin position="890"/>
        <end position="916"/>
    </location>
</feature>
<feature type="compositionally biased region" description="Basic and acidic residues" evidence="3">
    <location>
        <begin position="752"/>
        <end position="766"/>
    </location>
</feature>
<feature type="compositionally biased region" description="Basic and acidic residues" evidence="3">
    <location>
        <begin position="495"/>
        <end position="517"/>
    </location>
</feature>
<gene>
    <name evidence="5" type="ORF">PVP01_1461500</name>
</gene>
<dbReference type="GO" id="GO:0003723">
    <property type="term" value="F:RNA binding"/>
    <property type="evidence" value="ECO:0007669"/>
    <property type="project" value="UniProtKB-KW"/>
</dbReference>
<dbReference type="EMBL" id="LT635625">
    <property type="protein sequence ID" value="VUZ99139.1"/>
    <property type="molecule type" value="Genomic_DNA"/>
</dbReference>
<protein>
    <submittedName>
        <fullName evidence="5">RNA-binding protein, putative</fullName>
    </submittedName>
</protein>
<dbReference type="Proteomes" id="UP000220605">
    <property type="component" value="Chromosome 14"/>
</dbReference>
<dbReference type="PANTHER" id="PTHR13976">
    <property type="entry name" value="HETEROGENEOUS NUCLEAR RIBONUCLEOPROTEIN-RELATED"/>
    <property type="match status" value="1"/>
</dbReference>
<feature type="compositionally biased region" description="Basic and acidic residues" evidence="3">
    <location>
        <begin position="829"/>
        <end position="839"/>
    </location>
</feature>
<organism evidence="5 6">
    <name type="scientific">Plasmodium vivax</name>
    <name type="common">malaria parasite P. vivax</name>
    <dbReference type="NCBI Taxonomy" id="5855"/>
    <lineage>
        <taxon>Eukaryota</taxon>
        <taxon>Sar</taxon>
        <taxon>Alveolata</taxon>
        <taxon>Apicomplexa</taxon>
        <taxon>Aconoidasida</taxon>
        <taxon>Haemosporida</taxon>
        <taxon>Plasmodiidae</taxon>
        <taxon>Plasmodium</taxon>
        <taxon>Plasmodium (Plasmodium)</taxon>
    </lineage>
</organism>
<feature type="compositionally biased region" description="Acidic residues" evidence="3">
    <location>
        <begin position="644"/>
        <end position="655"/>
    </location>
</feature>
<feature type="region of interest" description="Disordered" evidence="3">
    <location>
        <begin position="529"/>
        <end position="723"/>
    </location>
</feature>
<evidence type="ECO:0000256" key="2">
    <source>
        <dbReference type="ARBA" id="ARBA00022884"/>
    </source>
</evidence>
<evidence type="ECO:0000313" key="6">
    <source>
        <dbReference type="Proteomes" id="UP000220605"/>
    </source>
</evidence>
<feature type="compositionally biased region" description="Acidic residues" evidence="3">
    <location>
        <begin position="672"/>
        <end position="701"/>
    </location>
</feature>
<evidence type="ECO:0000313" key="5">
    <source>
        <dbReference type="EMBL" id="VUZ99139.1"/>
    </source>
</evidence>
<evidence type="ECO:0000256" key="1">
    <source>
        <dbReference type="ARBA" id="ARBA00022737"/>
    </source>
</evidence>
<feature type="compositionally biased region" description="Basic and acidic residues" evidence="3">
    <location>
        <begin position="708"/>
        <end position="723"/>
    </location>
</feature>
<keyword evidence="1" id="KW-0677">Repeat</keyword>
<feature type="region of interest" description="Disordered" evidence="3">
    <location>
        <begin position="878"/>
        <end position="922"/>
    </location>
</feature>
<dbReference type="InterPro" id="IPR035979">
    <property type="entry name" value="RBD_domain_sf"/>
</dbReference>
<sequence>MRALLSAVILSVVLSLRNQSKVKCYKIQGRFRSCKRRAAVSISEERDDSKGEIAQNSSLVKSKKRYSFTPLKRNTIKDIKRRIKFNEKNVRPQNGPFGKKKDIHKSLIDDINKEMLKESIKLVGTNYDQEEIATHNILPLPVEDRTSECYNSLVLCKGMPFHVDTAKIREFFNPYKLLDKYIIFIKDKKGNFFGDVIVRFTNKEEKLLALKNKNFKFLMHRYIQLYNINEEHYEEYFNVGYKNPPSYKNYIPIKNVILSSALEEVDPLSEGVSTNRDSSSAGVQTPSDEKFQYHSFFCDELDNDEETKELRERVNKKGILLKSIYTGKKLRGRITSVHPYGVFVDCDVYVKDKNDRFVKILALLHKNKLTINIGLPSDPLPEQEEKELILQKNMNIIVYVDKIIKRDIHHSGGNPKDGKNNFIFFNLTFDSSITEEKIRWLQSLKLRRQALQQKMKMCNEGYWSVSSEGGKAPEGGGKNGPPEGDPPPQVAEVSGTKEKDKTARITSLKGEKMGSDQKMFDAHDENFHMRSGKTEGFPPSEENHKSKLSSSAERKKTPNRRSSKIYLMKDPRSDYHNFVGEKWTQPGRATAACGLSSNGEAEQPEGTPKNEKGNQKRNQKGSAMGNAKGRNTTKKKRKKKQLDDGDVYDEEDNFDEIFKLEVGDAEGKEEVEGQELDGQELDGQEEVDEEEVDEEEVDEEASQQGSHSDFKNQRSEKKVTNHYNDEMKGILDDIFRKRGDGGSAAKGASTKGRADKCKEGASRDARFMGSGSAPHGDEAATGEHTLGVSFEGIGDRSKWRNDIRKEESLFYSKMFGLKTDLNDFYSDGPRGKDADGKDADDMEQLMKLSEGGGEGGDPPSDIQEETLKFEGLESWLERGKEGEMAEGEDPERGKAPEREEAEEGREPGERHIHEETANQLNSIISGKDGEALDFSHLAEMPAEELKREIYKKNFLLPIDVSTESLKNRLIQIYICEKKKIKFDNYPFIRYYLFDFHVPVEDIKLFVLANRKFLNKKNITCTLLNSLNLNELKYLLHKSMENIRLWEPEDYIKRKLLNLNRDLLQKQNINHVDDVDANNLLILWNDFKDFLLNCVYGNDTTSDSWAAALTGVPASNWERTSSWERASNWEQTKPFSTNNAHTQKYVKRMKNMERENFFISKKLPVDDVLEKQINKSKMEHGDPFENALSTLNKELEENEAELPDKISLKEAMKVLNNRTYMKKIKRSLSNDSDEGASEEYIGKIISLILRHKNYFKEHLSEAALRKKPHEELIVLLDQLPADLIEDLL</sequence>
<accession>A0A565A3J3</accession>
<proteinExistence type="predicted"/>
<keyword evidence="2" id="KW-0694">RNA-binding</keyword>
<dbReference type="Gene3D" id="3.30.70.330">
    <property type="match status" value="1"/>
</dbReference>
<dbReference type="VEuPathDB" id="PlasmoDB:PVX_101115"/>
<keyword evidence="4" id="KW-0732">Signal</keyword>
<dbReference type="SUPFAM" id="SSF54928">
    <property type="entry name" value="RNA-binding domain, RBD"/>
    <property type="match status" value="1"/>
</dbReference>
<feature type="region of interest" description="Disordered" evidence="3">
    <location>
        <begin position="465"/>
        <end position="517"/>
    </location>
</feature>
<feature type="signal peptide" evidence="4">
    <location>
        <begin position="1"/>
        <end position="15"/>
    </location>
</feature>
<dbReference type="VEuPathDB" id="PlasmoDB:PVW1_140068000"/>
<dbReference type="VEuPathDB" id="PlasmoDB:PVPAM_140070100"/>
<dbReference type="InterPro" id="IPR012677">
    <property type="entry name" value="Nucleotide-bd_a/b_plait_sf"/>
</dbReference>
<reference evidence="6" key="1">
    <citation type="submission" date="2016-07" db="EMBL/GenBank/DDBJ databases">
        <authorList>
            <consortium name="Pathogen Informatics"/>
        </authorList>
    </citation>
    <scope>NUCLEOTIDE SEQUENCE [LARGE SCALE GENOMIC DNA]</scope>
</reference>
<dbReference type="InterPro" id="IPR050666">
    <property type="entry name" value="ESRP"/>
</dbReference>
<feature type="compositionally biased region" description="Basic residues" evidence="3">
    <location>
        <begin position="631"/>
        <end position="640"/>
    </location>
</feature>
<name>A0A565A3J3_PLAVI</name>
<feature type="compositionally biased region" description="Basic and acidic residues" evidence="3">
    <location>
        <begin position="656"/>
        <end position="671"/>
    </location>
</feature>
<dbReference type="CDD" id="cd12254">
    <property type="entry name" value="RRM_hnRNPH_ESRPs_RBM12_like"/>
    <property type="match status" value="1"/>
</dbReference>
<feature type="region of interest" description="Disordered" evidence="3">
    <location>
        <begin position="736"/>
        <end position="784"/>
    </location>
</feature>
<feature type="region of interest" description="Disordered" evidence="3">
    <location>
        <begin position="822"/>
        <end position="863"/>
    </location>
</feature>
<dbReference type="OrthoDB" id="431068at2759"/>
<feature type="chain" id="PRO_5022057233" evidence="4">
    <location>
        <begin position="16"/>
        <end position="1287"/>
    </location>
</feature>
<evidence type="ECO:0000256" key="4">
    <source>
        <dbReference type="SAM" id="SignalP"/>
    </source>
</evidence>